<dbReference type="EMBL" id="CP046400">
    <property type="protein sequence ID" value="QGY42019.1"/>
    <property type="molecule type" value="Genomic_DNA"/>
</dbReference>
<organism evidence="2 3">
    <name type="scientific">Pseudodesulfovibrio cashew</name>
    <dbReference type="NCBI Taxonomy" id="2678688"/>
    <lineage>
        <taxon>Bacteria</taxon>
        <taxon>Pseudomonadati</taxon>
        <taxon>Thermodesulfobacteriota</taxon>
        <taxon>Desulfovibrionia</taxon>
        <taxon>Desulfovibrionales</taxon>
        <taxon>Desulfovibrionaceae</taxon>
    </lineage>
</organism>
<evidence type="ECO:0000256" key="1">
    <source>
        <dbReference type="SAM" id="MobiDB-lite"/>
    </source>
</evidence>
<dbReference type="AlphaFoldDB" id="A0A6I6JLE5"/>
<evidence type="ECO:0000313" key="2">
    <source>
        <dbReference type="EMBL" id="QGY42019.1"/>
    </source>
</evidence>
<evidence type="ECO:0000313" key="3">
    <source>
        <dbReference type="Proteomes" id="UP000428328"/>
    </source>
</evidence>
<reference evidence="2 3" key="1">
    <citation type="submission" date="2019-11" db="EMBL/GenBank/DDBJ databases">
        <authorList>
            <person name="Zheng R.K."/>
            <person name="Sun C.M."/>
        </authorList>
    </citation>
    <scope>NUCLEOTIDE SEQUENCE [LARGE SCALE GENOMIC DNA]</scope>
    <source>
        <strain evidence="2 3">SRB007</strain>
    </source>
</reference>
<accession>A0A6I6JLE5</accession>
<feature type="region of interest" description="Disordered" evidence="1">
    <location>
        <begin position="22"/>
        <end position="43"/>
    </location>
</feature>
<name>A0A6I6JLE5_9BACT</name>
<protein>
    <submittedName>
        <fullName evidence="2">Uncharacterized protein</fullName>
    </submittedName>
</protein>
<sequence>MSSLSIGYSNYSGTSSLLQTLSEQTSSSTSTSTTSSSSTNSQTWRSAINTQINALLDMVPKGDDGKLSFQDVDDYREQLEKDWDEAVKEDFEALGLDPDAEYPLNYDPATGTVTVTKGHPDKAVIDQYFANNPDKVDEFEAIVQLGKLTSASNSTLTQNEMRQSLQQQAMSWWFEDNSDPTSWFSGGGLVLGQQTAYTGLNITV</sequence>
<dbReference type="KEGG" id="psel:GM415_08610"/>
<gene>
    <name evidence="2" type="ORF">GM415_08610</name>
</gene>
<proteinExistence type="predicted"/>
<dbReference type="Proteomes" id="UP000428328">
    <property type="component" value="Chromosome"/>
</dbReference>
<keyword evidence="3" id="KW-1185">Reference proteome</keyword>